<dbReference type="GeneID" id="89990023"/>
<feature type="region of interest" description="Disordered" evidence="1">
    <location>
        <begin position="202"/>
        <end position="232"/>
    </location>
</feature>
<evidence type="ECO:0000313" key="2">
    <source>
        <dbReference type="EMBL" id="WVO21930.1"/>
    </source>
</evidence>
<dbReference type="RefSeq" id="XP_064721169.1">
    <property type="nucleotide sequence ID" value="XM_064865097.1"/>
</dbReference>
<feature type="compositionally biased region" description="Acidic residues" evidence="1">
    <location>
        <begin position="16"/>
        <end position="29"/>
    </location>
</feature>
<dbReference type="Proteomes" id="UP001432216">
    <property type="component" value="Chromosome 5"/>
</dbReference>
<reference evidence="2 3" key="1">
    <citation type="submission" date="2024-01" db="EMBL/GenBank/DDBJ databases">
        <title>Comparative genomics of Cryptococcus and Kwoniella reveals pathogenesis evolution and contrasting modes of karyotype evolution via chromosome fusion or intercentromeric recombination.</title>
        <authorList>
            <person name="Coelho M.A."/>
            <person name="David-Palma M."/>
            <person name="Shea T."/>
            <person name="Bowers K."/>
            <person name="McGinley-Smith S."/>
            <person name="Mohammad A.W."/>
            <person name="Gnirke A."/>
            <person name="Yurkov A.M."/>
            <person name="Nowrousian M."/>
            <person name="Sun S."/>
            <person name="Cuomo C.A."/>
            <person name="Heitman J."/>
        </authorList>
    </citation>
    <scope>NUCLEOTIDE SEQUENCE [LARGE SCALE GENOMIC DNA]</scope>
    <source>
        <strain evidence="2 3">7685027</strain>
    </source>
</reference>
<accession>A0ABZ2AZH7</accession>
<keyword evidence="3" id="KW-1185">Reference proteome</keyword>
<sequence length="232" mass="24694">MPTMWSHSSDEHDNSNDDDDDGNDTSDDESCNIITSSTILFYDLIISWSTLYLTNSIASEVVVPTQTVWADCQPDSTDDWTATSTNLSQPTAQSGQEVSQQATCTGTSEYKGSSMTTEGDSAWVAPFNSSLSSSPITAGRADHISSSIKTFSSLSISIAANTQKSSKSVTRTSITPTPISMIATSTTVSSYITSSPNAAIVSGEATGDERDGKSMKNVRWKDEGLDNVPRAL</sequence>
<feature type="region of interest" description="Disordered" evidence="1">
    <location>
        <begin position="1"/>
        <end position="29"/>
    </location>
</feature>
<proteinExistence type="predicted"/>
<feature type="region of interest" description="Disordered" evidence="1">
    <location>
        <begin position="79"/>
        <end position="117"/>
    </location>
</feature>
<feature type="compositionally biased region" description="Basic and acidic residues" evidence="1">
    <location>
        <begin position="207"/>
        <end position="224"/>
    </location>
</feature>
<dbReference type="EMBL" id="CP143810">
    <property type="protein sequence ID" value="WVO21930.1"/>
    <property type="molecule type" value="Genomic_DNA"/>
</dbReference>
<name>A0ABZ2AZH7_9TREE</name>
<gene>
    <name evidence="2" type="ORF">IAS62_003250</name>
</gene>
<protein>
    <submittedName>
        <fullName evidence="2">Uncharacterized protein</fullName>
    </submittedName>
</protein>
<organism evidence="2 3">
    <name type="scientific">Cryptococcus decagattii</name>
    <dbReference type="NCBI Taxonomy" id="1859122"/>
    <lineage>
        <taxon>Eukaryota</taxon>
        <taxon>Fungi</taxon>
        <taxon>Dikarya</taxon>
        <taxon>Basidiomycota</taxon>
        <taxon>Agaricomycotina</taxon>
        <taxon>Tremellomycetes</taxon>
        <taxon>Tremellales</taxon>
        <taxon>Cryptococcaceae</taxon>
        <taxon>Cryptococcus</taxon>
        <taxon>Cryptococcus gattii species complex</taxon>
    </lineage>
</organism>
<evidence type="ECO:0000256" key="1">
    <source>
        <dbReference type="SAM" id="MobiDB-lite"/>
    </source>
</evidence>
<evidence type="ECO:0000313" key="3">
    <source>
        <dbReference type="Proteomes" id="UP001432216"/>
    </source>
</evidence>